<feature type="binding site" evidence="8">
    <location>
        <position position="404"/>
    </location>
    <ligand>
        <name>[4Fe-4S] cluster</name>
        <dbReference type="ChEBI" id="CHEBI:49883"/>
        <label>2</label>
    </ligand>
</feature>
<dbReference type="Gene3D" id="3.40.50.11540">
    <property type="entry name" value="NADH-ubiquinone oxidoreductase 51kDa subunit"/>
    <property type="match status" value="1"/>
</dbReference>
<feature type="binding site" evidence="8">
    <location>
        <position position="375"/>
    </location>
    <ligand>
        <name>[4Fe-4S] cluster</name>
        <dbReference type="ChEBI" id="CHEBI:49883"/>
        <label>2</label>
    </ligand>
</feature>
<comment type="function">
    <text evidence="8">Part of a membrane-bound complex that couples electron transfer with translocation of ions across the membrane.</text>
</comment>
<comment type="similarity">
    <text evidence="8">Belongs to the 4Fe4S bacterial-type ferredoxin family. RnfC subfamily.</text>
</comment>
<dbReference type="Pfam" id="PF13375">
    <property type="entry name" value="RnfC_N"/>
    <property type="match status" value="1"/>
</dbReference>
<dbReference type="InterPro" id="IPR017896">
    <property type="entry name" value="4Fe4S_Fe-S-bd"/>
</dbReference>
<dbReference type="SUPFAM" id="SSF46548">
    <property type="entry name" value="alpha-helical ferredoxin"/>
    <property type="match status" value="1"/>
</dbReference>
<protein>
    <recommendedName>
        <fullName evidence="8">Ion-translocating oxidoreductase complex subunit C</fullName>
        <ecNumber evidence="8">7.-.-.-</ecNumber>
    </recommendedName>
    <alternativeName>
        <fullName evidence="8">Rnf electron transport complex subunit C</fullName>
    </alternativeName>
</protein>
<sequence>MNLWIQLKMHGVHVPHHKNTAAMPAVIMDCPKSVTIPMSMHIGTPARPLVKVGEYVKMGQRIAEADGFVSSPVHASISGTVKKIDSFLASNGRRIPAITIESDGLMARCESLEPPVYHNQQEFLQTLTDSGIVGLGGAGFPTSVKLTVKNMAKIDAVIVNGAECEPYITSDTRTMLDQSRLVMEGARILQHQLKAPKILFAIEDNKPECIALFEKLCAAEDAMEVCSLPSMYPQGGEKVLIYHTMGRLVPEGKLPIDVGAIVINVTTLASIARYLEHGLPLVRKCITVDGSAVKEPKNVVAPIGASLADVFAFCGGFKAEPKKVLYGGPMMGIAVPDLSEPILKNTNAILAFAEDEATPPKTTACIRCGRCIGHCPLRLMPAEVEDAYAAGDVEKLAALKVNLCMECGCCSYICPAHRPLVQTNRLAKAKVAAYLREQKQKEAAAK</sequence>
<evidence type="ECO:0000256" key="8">
    <source>
        <dbReference type="HAMAP-Rule" id="MF_00461"/>
    </source>
</evidence>
<comment type="caution">
    <text evidence="10">The sequence shown here is derived from an EMBL/GenBank/DDBJ whole genome shotgun (WGS) entry which is preliminary data.</text>
</comment>
<dbReference type="AlphaFoldDB" id="A0A9D0Z4P6"/>
<evidence type="ECO:0000256" key="7">
    <source>
        <dbReference type="ARBA" id="ARBA00023014"/>
    </source>
</evidence>
<accession>A0A9D0Z4P6</accession>
<dbReference type="HAMAP" id="MF_00461">
    <property type="entry name" value="RsxC_RnfC"/>
    <property type="match status" value="1"/>
</dbReference>
<name>A0A9D0Z4P6_9FIRM</name>
<comment type="subunit">
    <text evidence="8">The complex is composed of six subunits: RnfA, RnfB, RnfC, RnfD, RnfE and RnfG.</text>
</comment>
<dbReference type="GO" id="GO:0051539">
    <property type="term" value="F:4 iron, 4 sulfur cluster binding"/>
    <property type="evidence" value="ECO:0007669"/>
    <property type="project" value="UniProtKB-KW"/>
</dbReference>
<dbReference type="InterPro" id="IPR010208">
    <property type="entry name" value="Ion_transpt_RnfC/RsxC"/>
</dbReference>
<dbReference type="InterPro" id="IPR017900">
    <property type="entry name" value="4Fe4S_Fe_S_CS"/>
</dbReference>
<dbReference type="NCBIfam" id="TIGR01945">
    <property type="entry name" value="rnfC"/>
    <property type="match status" value="1"/>
</dbReference>
<evidence type="ECO:0000313" key="10">
    <source>
        <dbReference type="EMBL" id="HIQ69152.1"/>
    </source>
</evidence>
<dbReference type="EC" id="7.-.-.-" evidence="8"/>
<dbReference type="InterPro" id="IPR011538">
    <property type="entry name" value="Nuo51_FMN-bd"/>
</dbReference>
<dbReference type="GO" id="GO:0009055">
    <property type="term" value="F:electron transfer activity"/>
    <property type="evidence" value="ECO:0007669"/>
    <property type="project" value="InterPro"/>
</dbReference>
<feature type="domain" description="4Fe-4S ferredoxin-type" evidence="9">
    <location>
        <begin position="395"/>
        <end position="424"/>
    </location>
</feature>
<organism evidence="10 11">
    <name type="scientific">Candidatus Avoscillospira stercorigallinarum</name>
    <dbReference type="NCBI Taxonomy" id="2840708"/>
    <lineage>
        <taxon>Bacteria</taxon>
        <taxon>Bacillati</taxon>
        <taxon>Bacillota</taxon>
        <taxon>Clostridia</taxon>
        <taxon>Eubacteriales</taxon>
        <taxon>Oscillospiraceae</taxon>
        <taxon>Oscillospiraceae incertae sedis</taxon>
        <taxon>Candidatus Avoscillospira</taxon>
    </lineage>
</organism>
<dbReference type="NCBIfam" id="NF003454">
    <property type="entry name" value="PRK05035.1"/>
    <property type="match status" value="1"/>
</dbReference>
<keyword evidence="8" id="KW-0472">Membrane</keyword>
<keyword evidence="8" id="KW-1278">Translocase</keyword>
<feature type="binding site" evidence="8">
    <location>
        <position position="414"/>
    </location>
    <ligand>
        <name>[4Fe-4S] cluster</name>
        <dbReference type="ChEBI" id="CHEBI:49883"/>
        <label>1</label>
    </ligand>
</feature>
<reference evidence="10" key="1">
    <citation type="submission" date="2020-10" db="EMBL/GenBank/DDBJ databases">
        <authorList>
            <person name="Gilroy R."/>
        </authorList>
    </citation>
    <scope>NUCLEOTIDE SEQUENCE</scope>
    <source>
        <strain evidence="10">ChiSjej2B20-13462</strain>
    </source>
</reference>
<keyword evidence="4 8" id="KW-0677">Repeat</keyword>
<dbReference type="PROSITE" id="PS00198">
    <property type="entry name" value="4FE4S_FER_1"/>
    <property type="match status" value="1"/>
</dbReference>
<dbReference type="Proteomes" id="UP000886874">
    <property type="component" value="Unassembled WGS sequence"/>
</dbReference>
<reference evidence="10" key="2">
    <citation type="journal article" date="2021" name="PeerJ">
        <title>Extensive microbial diversity within the chicken gut microbiome revealed by metagenomics and culture.</title>
        <authorList>
            <person name="Gilroy R."/>
            <person name="Ravi A."/>
            <person name="Getino M."/>
            <person name="Pursley I."/>
            <person name="Horton D.L."/>
            <person name="Alikhan N.F."/>
            <person name="Baker D."/>
            <person name="Gharbi K."/>
            <person name="Hall N."/>
            <person name="Watson M."/>
            <person name="Adriaenssens E.M."/>
            <person name="Foster-Nyarko E."/>
            <person name="Jarju S."/>
            <person name="Secka A."/>
            <person name="Antonio M."/>
            <person name="Oren A."/>
            <person name="Chaudhuri R.R."/>
            <person name="La Ragione R."/>
            <person name="Hildebrand F."/>
            <person name="Pallen M.J."/>
        </authorList>
    </citation>
    <scope>NUCLEOTIDE SEQUENCE</scope>
    <source>
        <strain evidence="10">ChiSjej2B20-13462</strain>
    </source>
</reference>
<dbReference type="Pfam" id="PF01512">
    <property type="entry name" value="Complex1_51K"/>
    <property type="match status" value="1"/>
</dbReference>
<dbReference type="Gene3D" id="3.30.70.20">
    <property type="match status" value="1"/>
</dbReference>
<feature type="binding site" evidence="8">
    <location>
        <position position="371"/>
    </location>
    <ligand>
        <name>[4Fe-4S] cluster</name>
        <dbReference type="ChEBI" id="CHEBI:49883"/>
        <label>1</label>
    </ligand>
</feature>
<comment type="subcellular location">
    <subcellularLocation>
        <location evidence="8">Cell membrane</location>
        <topology evidence="8">Peripheral membrane protein</topology>
    </subcellularLocation>
</comment>
<feature type="binding site" evidence="8">
    <location>
        <position position="410"/>
    </location>
    <ligand>
        <name>[4Fe-4S] cluster</name>
        <dbReference type="ChEBI" id="CHEBI:49883"/>
        <label>2</label>
    </ligand>
</feature>
<comment type="cofactor">
    <cofactor evidence="8">
        <name>[4Fe-4S] cluster</name>
        <dbReference type="ChEBI" id="CHEBI:49883"/>
    </cofactor>
    <text evidence="8">Binds 2 [4Fe-4S] clusters per subunit.</text>
</comment>
<dbReference type="GO" id="GO:0046872">
    <property type="term" value="F:metal ion binding"/>
    <property type="evidence" value="ECO:0007669"/>
    <property type="project" value="UniProtKB-KW"/>
</dbReference>
<dbReference type="GO" id="GO:0022900">
    <property type="term" value="P:electron transport chain"/>
    <property type="evidence" value="ECO:0007669"/>
    <property type="project" value="UniProtKB-UniRule"/>
</dbReference>
<dbReference type="InterPro" id="IPR019554">
    <property type="entry name" value="Soluble_ligand-bd"/>
</dbReference>
<evidence type="ECO:0000256" key="5">
    <source>
        <dbReference type="ARBA" id="ARBA00022982"/>
    </source>
</evidence>
<evidence type="ECO:0000256" key="4">
    <source>
        <dbReference type="ARBA" id="ARBA00022737"/>
    </source>
</evidence>
<dbReference type="Pfam" id="PF10531">
    <property type="entry name" value="SLBB"/>
    <property type="match status" value="1"/>
</dbReference>
<evidence type="ECO:0000259" key="9">
    <source>
        <dbReference type="PROSITE" id="PS51379"/>
    </source>
</evidence>
<feature type="binding site" evidence="8">
    <location>
        <position position="365"/>
    </location>
    <ligand>
        <name>[4Fe-4S] cluster</name>
        <dbReference type="ChEBI" id="CHEBI:49883"/>
        <label>1</label>
    </ligand>
</feature>
<dbReference type="GO" id="GO:0005886">
    <property type="term" value="C:plasma membrane"/>
    <property type="evidence" value="ECO:0007669"/>
    <property type="project" value="UniProtKB-SubCell"/>
</dbReference>
<gene>
    <name evidence="10" type="primary">rsxC</name>
    <name evidence="8" type="synonym">rnfC</name>
    <name evidence="10" type="ORF">IAA67_02310</name>
</gene>
<keyword evidence="3 8" id="KW-0479">Metal-binding</keyword>
<evidence type="ECO:0000256" key="3">
    <source>
        <dbReference type="ARBA" id="ARBA00022723"/>
    </source>
</evidence>
<dbReference type="PANTHER" id="PTHR43034:SF2">
    <property type="entry name" value="ION-TRANSLOCATING OXIDOREDUCTASE COMPLEX SUBUNIT C"/>
    <property type="match status" value="1"/>
</dbReference>
<dbReference type="InterPro" id="IPR026902">
    <property type="entry name" value="RnfC_N"/>
</dbReference>
<feature type="domain" description="4Fe-4S ferredoxin-type" evidence="9">
    <location>
        <begin position="356"/>
        <end position="385"/>
    </location>
</feature>
<evidence type="ECO:0000256" key="6">
    <source>
        <dbReference type="ARBA" id="ARBA00023004"/>
    </source>
</evidence>
<keyword evidence="8" id="KW-1003">Cell membrane</keyword>
<dbReference type="SUPFAM" id="SSF142019">
    <property type="entry name" value="Nqo1 FMN-binding domain-like"/>
    <property type="match status" value="1"/>
</dbReference>
<proteinExistence type="inferred from homology"/>
<evidence type="ECO:0000313" key="11">
    <source>
        <dbReference type="Proteomes" id="UP000886874"/>
    </source>
</evidence>
<feature type="binding site" evidence="8">
    <location>
        <position position="368"/>
    </location>
    <ligand>
        <name>[4Fe-4S] cluster</name>
        <dbReference type="ChEBI" id="CHEBI:49883"/>
        <label>1</label>
    </ligand>
</feature>
<dbReference type="InterPro" id="IPR037225">
    <property type="entry name" value="Nuo51_FMN-bd_sf"/>
</dbReference>
<dbReference type="PANTHER" id="PTHR43034">
    <property type="entry name" value="ION-TRANSLOCATING OXIDOREDUCTASE COMPLEX SUBUNIT C"/>
    <property type="match status" value="1"/>
</dbReference>
<keyword evidence="5 8" id="KW-0249">Electron transport</keyword>
<keyword evidence="6 8" id="KW-0408">Iron</keyword>
<keyword evidence="1 8" id="KW-0813">Transport</keyword>
<evidence type="ECO:0000256" key="1">
    <source>
        <dbReference type="ARBA" id="ARBA00022448"/>
    </source>
</evidence>
<evidence type="ECO:0000256" key="2">
    <source>
        <dbReference type="ARBA" id="ARBA00022485"/>
    </source>
</evidence>
<dbReference type="EMBL" id="DVFN01000032">
    <property type="protein sequence ID" value="HIQ69152.1"/>
    <property type="molecule type" value="Genomic_DNA"/>
</dbReference>
<dbReference type="PROSITE" id="PS51379">
    <property type="entry name" value="4FE4S_FER_2"/>
    <property type="match status" value="2"/>
</dbReference>
<feature type="binding site" evidence="8">
    <location>
        <position position="407"/>
    </location>
    <ligand>
        <name>[4Fe-4S] cluster</name>
        <dbReference type="ChEBI" id="CHEBI:49883"/>
        <label>2</label>
    </ligand>
</feature>
<keyword evidence="7 8" id="KW-0411">Iron-sulfur</keyword>
<keyword evidence="2 8" id="KW-0004">4Fe-4S</keyword>